<dbReference type="Proteomes" id="UP001154282">
    <property type="component" value="Unassembled WGS sequence"/>
</dbReference>
<evidence type="ECO:0008006" key="4">
    <source>
        <dbReference type="Google" id="ProtNLM"/>
    </source>
</evidence>
<proteinExistence type="predicted"/>
<evidence type="ECO:0000313" key="3">
    <source>
        <dbReference type="Proteomes" id="UP001154282"/>
    </source>
</evidence>
<comment type="caution">
    <text evidence="2">The sequence shown here is derived from an EMBL/GenBank/DDBJ whole genome shotgun (WGS) entry which is preliminary data.</text>
</comment>
<dbReference type="AlphaFoldDB" id="A0AAV0KBQ4"/>
<sequence length="50" mass="5976">MVWDGEIIVLFLFCYRDSIKIMNSNLSSFFFFFFLLSLKNVFQNVGFHSL</sequence>
<reference evidence="2" key="1">
    <citation type="submission" date="2022-08" db="EMBL/GenBank/DDBJ databases">
        <authorList>
            <person name="Gutierrez-Valencia J."/>
        </authorList>
    </citation>
    <scope>NUCLEOTIDE SEQUENCE</scope>
</reference>
<keyword evidence="1" id="KW-0472">Membrane</keyword>
<gene>
    <name evidence="2" type="ORF">LITE_LOCUS17776</name>
</gene>
<feature type="transmembrane region" description="Helical" evidence="1">
    <location>
        <begin position="21"/>
        <end position="42"/>
    </location>
</feature>
<dbReference type="EMBL" id="CAMGYJ010000005">
    <property type="protein sequence ID" value="CAI0418845.1"/>
    <property type="molecule type" value="Genomic_DNA"/>
</dbReference>
<accession>A0AAV0KBQ4</accession>
<name>A0AAV0KBQ4_9ROSI</name>
<protein>
    <recommendedName>
        <fullName evidence="4">NADH dehydrogenase subunit 4L</fullName>
    </recommendedName>
</protein>
<keyword evidence="3" id="KW-1185">Reference proteome</keyword>
<evidence type="ECO:0000256" key="1">
    <source>
        <dbReference type="SAM" id="Phobius"/>
    </source>
</evidence>
<organism evidence="2 3">
    <name type="scientific">Linum tenue</name>
    <dbReference type="NCBI Taxonomy" id="586396"/>
    <lineage>
        <taxon>Eukaryota</taxon>
        <taxon>Viridiplantae</taxon>
        <taxon>Streptophyta</taxon>
        <taxon>Embryophyta</taxon>
        <taxon>Tracheophyta</taxon>
        <taxon>Spermatophyta</taxon>
        <taxon>Magnoliopsida</taxon>
        <taxon>eudicotyledons</taxon>
        <taxon>Gunneridae</taxon>
        <taxon>Pentapetalae</taxon>
        <taxon>rosids</taxon>
        <taxon>fabids</taxon>
        <taxon>Malpighiales</taxon>
        <taxon>Linaceae</taxon>
        <taxon>Linum</taxon>
    </lineage>
</organism>
<keyword evidence="1" id="KW-1133">Transmembrane helix</keyword>
<evidence type="ECO:0000313" key="2">
    <source>
        <dbReference type="EMBL" id="CAI0418845.1"/>
    </source>
</evidence>
<keyword evidence="1" id="KW-0812">Transmembrane</keyword>